<evidence type="ECO:0000313" key="1">
    <source>
        <dbReference type="EMBL" id="CAE8643262.1"/>
    </source>
</evidence>
<gene>
    <name evidence="1" type="ORF">PGLA2088_LOCUS2558</name>
    <name evidence="2" type="ORF">PGLA2088_LOCUS32180</name>
</gene>
<evidence type="ECO:0000313" key="2">
    <source>
        <dbReference type="EMBL" id="CAE8701830.1"/>
    </source>
</evidence>
<sequence length="120" mass="12658">MHQAADSLVTISSADPGGLEVVELQAMTCPSSSSQLNAIFTPPLTKACCAVASSVLPGVLSGPKLRFQHLSVTGDDDEDDEDDDLLSLQDAATKIDTLYTRKGEVVTRSPRPLSICKKLG</sequence>
<organism evidence="2 3">
    <name type="scientific">Polarella glacialis</name>
    <name type="common">Dinoflagellate</name>
    <dbReference type="NCBI Taxonomy" id="89957"/>
    <lineage>
        <taxon>Eukaryota</taxon>
        <taxon>Sar</taxon>
        <taxon>Alveolata</taxon>
        <taxon>Dinophyceae</taxon>
        <taxon>Suessiales</taxon>
        <taxon>Suessiaceae</taxon>
        <taxon>Polarella</taxon>
    </lineage>
</organism>
<dbReference type="AlphaFoldDB" id="A0A813KKV9"/>
<accession>A0A813KKV9</accession>
<name>A0A813KKV9_POLGL</name>
<dbReference type="Proteomes" id="UP000626109">
    <property type="component" value="Unassembled WGS sequence"/>
</dbReference>
<dbReference type="EMBL" id="CAJNNW010029902">
    <property type="protein sequence ID" value="CAE8701830.1"/>
    <property type="molecule type" value="Genomic_DNA"/>
</dbReference>
<proteinExistence type="predicted"/>
<protein>
    <submittedName>
        <fullName evidence="2">Uncharacterized protein</fullName>
    </submittedName>
</protein>
<evidence type="ECO:0000313" key="3">
    <source>
        <dbReference type="Proteomes" id="UP000626109"/>
    </source>
</evidence>
<comment type="caution">
    <text evidence="2">The sequence shown here is derived from an EMBL/GenBank/DDBJ whole genome shotgun (WGS) entry which is preliminary data.</text>
</comment>
<dbReference type="EMBL" id="CAJNNW010002110">
    <property type="protein sequence ID" value="CAE8643262.1"/>
    <property type="molecule type" value="Genomic_DNA"/>
</dbReference>
<reference evidence="2" key="1">
    <citation type="submission" date="2021-02" db="EMBL/GenBank/DDBJ databases">
        <authorList>
            <person name="Dougan E. K."/>
            <person name="Rhodes N."/>
            <person name="Thang M."/>
            <person name="Chan C."/>
        </authorList>
    </citation>
    <scope>NUCLEOTIDE SEQUENCE</scope>
</reference>